<comment type="caution">
    <text evidence="2">The sequence shown here is derived from an EMBL/GenBank/DDBJ whole genome shotgun (WGS) entry which is preliminary data.</text>
</comment>
<dbReference type="PANTHER" id="PTHR38797:SF7">
    <property type="entry name" value="TRANSCRIPTION FACTOR DOMAIN-CONTAINING PROTEIN"/>
    <property type="match status" value="1"/>
</dbReference>
<evidence type="ECO:0000313" key="3">
    <source>
        <dbReference type="Proteomes" id="UP000191691"/>
    </source>
</evidence>
<protein>
    <submittedName>
        <fullName evidence="2">Uncharacterized protein</fullName>
    </submittedName>
</protein>
<dbReference type="OMA" id="NGFTPWR"/>
<keyword evidence="3" id="KW-1185">Reference proteome</keyword>
<dbReference type="InterPro" id="IPR053204">
    <property type="entry name" value="Oxopyrrolidines_Biosynth-assoc"/>
</dbReference>
<feature type="region of interest" description="Disordered" evidence="1">
    <location>
        <begin position="1"/>
        <end position="38"/>
    </location>
</feature>
<reference evidence="3" key="1">
    <citation type="journal article" date="2017" name="Nat. Microbiol.">
        <title>Global analysis of biosynthetic gene clusters reveals vast potential of secondary metabolite production in Penicillium species.</title>
        <authorList>
            <person name="Nielsen J.C."/>
            <person name="Grijseels S."/>
            <person name="Prigent S."/>
            <person name="Ji B."/>
            <person name="Dainat J."/>
            <person name="Nielsen K.F."/>
            <person name="Frisvad J.C."/>
            <person name="Workman M."/>
            <person name="Nielsen J."/>
        </authorList>
    </citation>
    <scope>NUCLEOTIDE SEQUENCE [LARGE SCALE GENOMIC DNA]</scope>
    <source>
        <strain evidence="3">IBT 13039</strain>
    </source>
</reference>
<dbReference type="EMBL" id="MOOB01000010">
    <property type="protein sequence ID" value="OQE91124.1"/>
    <property type="molecule type" value="Genomic_DNA"/>
</dbReference>
<dbReference type="Pfam" id="PF12311">
    <property type="entry name" value="DUF3632"/>
    <property type="match status" value="1"/>
</dbReference>
<sequence length="363" mass="41824">MHRLRDSLLSPSPKGFPDIGELDSISQSRQDSRQSLSRGEFKDVREAAFFNRTWVTDRYCNVGDGVDSLDRYLRDIWYMYYQLSLYTSHETPDHDRLVFDILRIQGSGPLTRPVKGKYGVEIARMAEGTLWNDLPFLVTDMTDFWINNCGPMSGTQRLNFASFLAKLASTRVCKDRMCQVALIIFPCTFEERQEARTTDYQDNEDPNRGAHSLEIMHLLPAACVWLDEAGSNLLRLSEVSWNDCPSTIGQGGPCFIESEFGSRSPTGFTPWRWMFWLKQLHEIRESAKETNENRLEEYAANAICAMVREAEERNSDILRVYQTAGYQIYQDKHLVCLKHLVEGEKPEQSDLQESEYGMESEET</sequence>
<gene>
    <name evidence="2" type="ORF">PENNAL_c0010G10061</name>
</gene>
<proteinExistence type="predicted"/>
<accession>A0A1V6YV07</accession>
<dbReference type="AlphaFoldDB" id="A0A1V6YV07"/>
<dbReference type="PANTHER" id="PTHR38797">
    <property type="entry name" value="NUCLEAR PORE COMPLEX PROTEIN NUP85-RELATED"/>
    <property type="match status" value="1"/>
</dbReference>
<evidence type="ECO:0000313" key="2">
    <source>
        <dbReference type="EMBL" id="OQE91124.1"/>
    </source>
</evidence>
<organism evidence="2 3">
    <name type="scientific">Penicillium nalgiovense</name>
    <dbReference type="NCBI Taxonomy" id="60175"/>
    <lineage>
        <taxon>Eukaryota</taxon>
        <taxon>Fungi</taxon>
        <taxon>Dikarya</taxon>
        <taxon>Ascomycota</taxon>
        <taxon>Pezizomycotina</taxon>
        <taxon>Eurotiomycetes</taxon>
        <taxon>Eurotiomycetidae</taxon>
        <taxon>Eurotiales</taxon>
        <taxon>Aspergillaceae</taxon>
        <taxon>Penicillium</taxon>
    </lineage>
</organism>
<evidence type="ECO:0000256" key="1">
    <source>
        <dbReference type="SAM" id="MobiDB-lite"/>
    </source>
</evidence>
<name>A0A1V6YV07_PENNA</name>
<dbReference type="Proteomes" id="UP000191691">
    <property type="component" value="Unassembled WGS sequence"/>
</dbReference>
<feature type="compositionally biased region" description="Low complexity" evidence="1">
    <location>
        <begin position="22"/>
        <end position="38"/>
    </location>
</feature>
<dbReference type="InterPro" id="IPR022085">
    <property type="entry name" value="OpdG"/>
</dbReference>